<evidence type="ECO:0000313" key="2">
    <source>
        <dbReference type="Proteomes" id="UP000823775"/>
    </source>
</evidence>
<reference evidence="1 2" key="1">
    <citation type="journal article" date="2021" name="BMC Genomics">
        <title>Datura genome reveals duplications of psychoactive alkaloid biosynthetic genes and high mutation rate following tissue culture.</title>
        <authorList>
            <person name="Rajewski A."/>
            <person name="Carter-House D."/>
            <person name="Stajich J."/>
            <person name="Litt A."/>
        </authorList>
    </citation>
    <scope>NUCLEOTIDE SEQUENCE [LARGE SCALE GENOMIC DNA]</scope>
    <source>
        <strain evidence="1">AR-01</strain>
    </source>
</reference>
<evidence type="ECO:0000313" key="1">
    <source>
        <dbReference type="EMBL" id="MCE2054895.1"/>
    </source>
</evidence>
<name>A0ABS8W0Y7_DATST</name>
<proteinExistence type="predicted"/>
<dbReference type="EMBL" id="JACEIK010006006">
    <property type="protein sequence ID" value="MCE2054895.1"/>
    <property type="molecule type" value="Genomic_DNA"/>
</dbReference>
<sequence>MGRLGVPRGSLSYVSIRVYARVMIVMQITLNIIAQFLILQSRLLSRTQPVIIKFTQLNKPVNYCKRERWFESQTESVRGELALESWPLTERNFHRSFAVRVGVDVTDQALLSLHGDVRCLSLPEIVEDAD</sequence>
<accession>A0ABS8W0Y7</accession>
<gene>
    <name evidence="1" type="ORF">HAX54_041599</name>
</gene>
<comment type="caution">
    <text evidence="1">The sequence shown here is derived from an EMBL/GenBank/DDBJ whole genome shotgun (WGS) entry which is preliminary data.</text>
</comment>
<feature type="non-terminal residue" evidence="1">
    <location>
        <position position="130"/>
    </location>
</feature>
<organism evidence="1 2">
    <name type="scientific">Datura stramonium</name>
    <name type="common">Jimsonweed</name>
    <name type="synonym">Common thornapple</name>
    <dbReference type="NCBI Taxonomy" id="4076"/>
    <lineage>
        <taxon>Eukaryota</taxon>
        <taxon>Viridiplantae</taxon>
        <taxon>Streptophyta</taxon>
        <taxon>Embryophyta</taxon>
        <taxon>Tracheophyta</taxon>
        <taxon>Spermatophyta</taxon>
        <taxon>Magnoliopsida</taxon>
        <taxon>eudicotyledons</taxon>
        <taxon>Gunneridae</taxon>
        <taxon>Pentapetalae</taxon>
        <taxon>asterids</taxon>
        <taxon>lamiids</taxon>
        <taxon>Solanales</taxon>
        <taxon>Solanaceae</taxon>
        <taxon>Solanoideae</taxon>
        <taxon>Datureae</taxon>
        <taxon>Datura</taxon>
    </lineage>
</organism>
<keyword evidence="2" id="KW-1185">Reference proteome</keyword>
<protein>
    <submittedName>
        <fullName evidence="1">Uncharacterized protein</fullName>
    </submittedName>
</protein>
<dbReference type="Proteomes" id="UP000823775">
    <property type="component" value="Unassembled WGS sequence"/>
</dbReference>